<dbReference type="RefSeq" id="WP_190292104.1">
    <property type="nucleotide sequence ID" value="NZ_JABFCZ010000014.1"/>
</dbReference>
<sequence length="337" mass="37055">MKRLIPARWRWLAVIAVPLFFSAFMAPAMAIDPDLVVGPNECAECHKAEAAVWQKTHHFATYRSLPQSKEAKEIAEKMGVKRLKADSLCLNCHFTTQTVNSKPDVIAGISCESCHSAGKNWYKVHSGFSGKKEGQETPEEVAARWAKAEAAGMIRPKMTYTLAKNCFSCHLVPNEKLVNVGGHAAGSPFELVSWSQGEVRHNNWYNKGASNREDSIERKRMLFVVGRIVELETALIGVSKATEKADYALKMAKRADNARKVIASLAKLLPDAPELVEIYKAANEAKLKLNNEAELTEAAGKVSVLGLKFSDTYDGTTFGAIDKYIPGPDKYKGPVSN</sequence>
<keyword evidence="1" id="KW-0732">Signal</keyword>
<name>A0A926NXX2_9HYPH</name>
<proteinExistence type="predicted"/>
<evidence type="ECO:0000313" key="4">
    <source>
        <dbReference type="Proteomes" id="UP000598467"/>
    </source>
</evidence>
<dbReference type="AlphaFoldDB" id="A0A926NXX2"/>
<feature type="signal peptide" evidence="1">
    <location>
        <begin position="1"/>
        <end position="30"/>
    </location>
</feature>
<protein>
    <recommendedName>
        <fullName evidence="2">Cytochrome c-552/4 domain-containing protein</fullName>
    </recommendedName>
</protein>
<organism evidence="3 4">
    <name type="scientific">Roseibium aggregatum</name>
    <dbReference type="NCBI Taxonomy" id="187304"/>
    <lineage>
        <taxon>Bacteria</taxon>
        <taxon>Pseudomonadati</taxon>
        <taxon>Pseudomonadota</taxon>
        <taxon>Alphaproteobacteria</taxon>
        <taxon>Hyphomicrobiales</taxon>
        <taxon>Stappiaceae</taxon>
        <taxon>Roseibium</taxon>
    </lineage>
</organism>
<accession>A0A926NXX2</accession>
<feature type="chain" id="PRO_5038035305" description="Cytochrome c-552/4 domain-containing protein" evidence="1">
    <location>
        <begin position="31"/>
        <end position="337"/>
    </location>
</feature>
<feature type="domain" description="Cytochrome c-552/4" evidence="2">
    <location>
        <begin position="41"/>
        <end position="116"/>
    </location>
</feature>
<evidence type="ECO:0000259" key="2">
    <source>
        <dbReference type="Pfam" id="PF13435"/>
    </source>
</evidence>
<dbReference type="Pfam" id="PF13435">
    <property type="entry name" value="Cytochrome_C554"/>
    <property type="match status" value="1"/>
</dbReference>
<evidence type="ECO:0000313" key="3">
    <source>
        <dbReference type="EMBL" id="MBD1547349.1"/>
    </source>
</evidence>
<evidence type="ECO:0000256" key="1">
    <source>
        <dbReference type="SAM" id="SignalP"/>
    </source>
</evidence>
<reference evidence="3" key="1">
    <citation type="submission" date="2020-05" db="EMBL/GenBank/DDBJ databases">
        <title>Identification of trans-AT polyketide cluster in two marine bacteria, producers of a novel glutaramide-containing polyketide sesbanimide D and analogs.</title>
        <authorList>
            <person name="Kacar D."/>
            <person name="Rodriguez P."/>
            <person name="Canedo L."/>
            <person name="Gonzalez E."/>
            <person name="Galan B."/>
            <person name="De La Calle F."/>
            <person name="Garcia J.L."/>
        </authorList>
    </citation>
    <scope>NUCLEOTIDE SEQUENCE</scope>
    <source>
        <strain evidence="3">PHM038</strain>
    </source>
</reference>
<dbReference type="InterPro" id="IPR036280">
    <property type="entry name" value="Multihaem_cyt_sf"/>
</dbReference>
<dbReference type="EMBL" id="JABFCZ010000014">
    <property type="protein sequence ID" value="MBD1547349.1"/>
    <property type="molecule type" value="Genomic_DNA"/>
</dbReference>
<dbReference type="Gene3D" id="1.10.1130.10">
    <property type="entry name" value="Flavocytochrome C3, Chain A"/>
    <property type="match status" value="1"/>
</dbReference>
<dbReference type="SUPFAM" id="SSF48695">
    <property type="entry name" value="Multiheme cytochromes"/>
    <property type="match status" value="1"/>
</dbReference>
<comment type="caution">
    <text evidence="3">The sequence shown here is derived from an EMBL/GenBank/DDBJ whole genome shotgun (WGS) entry which is preliminary data.</text>
</comment>
<gene>
    <name evidence="3" type="ORF">HK439_13865</name>
</gene>
<dbReference type="Proteomes" id="UP000598467">
    <property type="component" value="Unassembled WGS sequence"/>
</dbReference>
<dbReference type="InterPro" id="IPR023155">
    <property type="entry name" value="Cyt_c-552/4"/>
</dbReference>